<evidence type="ECO:0000259" key="1">
    <source>
        <dbReference type="PROSITE" id="PS51372"/>
    </source>
</evidence>
<dbReference type="PROSITE" id="PS51372">
    <property type="entry name" value="PRD_2"/>
    <property type="match status" value="1"/>
</dbReference>
<sequence>MELTTRLNILRDASLLSEKNYNKILEVIKYFEEVKNIKLNEENASMFITHLCSALERIDKNETVNDLDEVVLESLKLEESYNSAAFIVKDLKEFLGEIPDEEVNYIIMHICTLLSQS</sequence>
<dbReference type="Gene3D" id="1.10.1790.10">
    <property type="entry name" value="PRD domain"/>
    <property type="match status" value="1"/>
</dbReference>
<name>A0A6N2ZR08_9CLOT</name>
<proteinExistence type="predicted"/>
<dbReference type="GO" id="GO:0006355">
    <property type="term" value="P:regulation of DNA-templated transcription"/>
    <property type="evidence" value="ECO:0007669"/>
    <property type="project" value="InterPro"/>
</dbReference>
<feature type="domain" description="PRD" evidence="1">
    <location>
        <begin position="15"/>
        <end position="117"/>
    </location>
</feature>
<dbReference type="InterPro" id="IPR036634">
    <property type="entry name" value="PRD_sf"/>
</dbReference>
<protein>
    <submittedName>
        <fullName evidence="2">PRD domain protein</fullName>
    </submittedName>
</protein>
<organism evidence="2">
    <name type="scientific">Clostridium tertium</name>
    <dbReference type="NCBI Taxonomy" id="1559"/>
    <lineage>
        <taxon>Bacteria</taxon>
        <taxon>Bacillati</taxon>
        <taxon>Bacillota</taxon>
        <taxon>Clostridia</taxon>
        <taxon>Eubacteriales</taxon>
        <taxon>Clostridiaceae</taxon>
        <taxon>Clostridium</taxon>
    </lineage>
</organism>
<dbReference type="InterPro" id="IPR011608">
    <property type="entry name" value="PRD"/>
</dbReference>
<dbReference type="SUPFAM" id="SSF63520">
    <property type="entry name" value="PTS-regulatory domain, PRD"/>
    <property type="match status" value="1"/>
</dbReference>
<evidence type="ECO:0000313" key="2">
    <source>
        <dbReference type="EMBL" id="VYT80406.1"/>
    </source>
</evidence>
<dbReference type="EMBL" id="CACRTO010000006">
    <property type="protein sequence ID" value="VYT80406.1"/>
    <property type="molecule type" value="Genomic_DNA"/>
</dbReference>
<gene>
    <name evidence="2" type="ORF">CTLFYP3_00720</name>
</gene>
<accession>A0A6N2ZR08</accession>
<dbReference type="AlphaFoldDB" id="A0A6N2ZR08"/>
<dbReference type="RefSeq" id="WP_156625099.1">
    <property type="nucleotide sequence ID" value="NZ_CACRTO010000006.1"/>
</dbReference>
<reference evidence="2" key="1">
    <citation type="submission" date="2019-11" db="EMBL/GenBank/DDBJ databases">
        <authorList>
            <person name="Feng L."/>
        </authorList>
    </citation>
    <scope>NUCLEOTIDE SEQUENCE</scope>
    <source>
        <strain evidence="2">CTertiumLFYP3</strain>
    </source>
</reference>
<dbReference type="Pfam" id="PF00874">
    <property type="entry name" value="PRD"/>
    <property type="match status" value="1"/>
</dbReference>